<comment type="caution">
    <text evidence="2">The sequence shown here is derived from an EMBL/GenBank/DDBJ whole genome shotgun (WGS) entry which is preliminary data.</text>
</comment>
<reference evidence="2 3" key="1">
    <citation type="submission" date="2017-08" db="EMBL/GenBank/DDBJ databases">
        <title>Pusillimonas indicus sp. nov., a member of the family Alcaligenaceae isolated from surface seawater.</title>
        <authorList>
            <person name="Li J."/>
        </authorList>
    </citation>
    <scope>NUCLEOTIDE SEQUENCE [LARGE SCALE GENOMIC DNA]</scope>
    <source>
        <strain evidence="2 3">L52-1-41</strain>
    </source>
</reference>
<gene>
    <name evidence="2" type="ORF">CJP73_00875</name>
</gene>
<organism evidence="2 3">
    <name type="scientific">Neopusillimonas maritima</name>
    <dbReference type="NCBI Taxonomy" id="2026239"/>
    <lineage>
        <taxon>Bacteria</taxon>
        <taxon>Pseudomonadati</taxon>
        <taxon>Pseudomonadota</taxon>
        <taxon>Betaproteobacteria</taxon>
        <taxon>Burkholderiales</taxon>
        <taxon>Alcaligenaceae</taxon>
        <taxon>Neopusillimonas</taxon>
    </lineage>
</organism>
<dbReference type="Proteomes" id="UP000266206">
    <property type="component" value="Unassembled WGS sequence"/>
</dbReference>
<dbReference type="EMBL" id="NQYH01000001">
    <property type="protein sequence ID" value="RIY42032.1"/>
    <property type="molecule type" value="Genomic_DNA"/>
</dbReference>
<sequence length="164" mass="18005">MTSSAPAPLVFTQEELDKLGRTADALSAYIGKPVLAELIDAQETGFEWVIFGIPLGKDETDEDGVNVAIGGKKARILGNKGGLTVGKNDIYECEFLWAIQLSDLEGIRFIKVDHEGEEIAWSLEIEGVLPFQLDEPEPAPDDEEDDDAQDDAFHVQPDDPKKLH</sequence>
<feature type="compositionally biased region" description="Basic and acidic residues" evidence="1">
    <location>
        <begin position="151"/>
        <end position="164"/>
    </location>
</feature>
<dbReference type="AlphaFoldDB" id="A0A3A1YV00"/>
<accession>A0A3A1YV00</accession>
<name>A0A3A1YV00_9BURK</name>
<evidence type="ECO:0000313" key="2">
    <source>
        <dbReference type="EMBL" id="RIY42032.1"/>
    </source>
</evidence>
<feature type="compositionally biased region" description="Acidic residues" evidence="1">
    <location>
        <begin position="134"/>
        <end position="150"/>
    </location>
</feature>
<dbReference type="RefSeq" id="WP_119515248.1">
    <property type="nucleotide sequence ID" value="NZ_NQYH01000001.1"/>
</dbReference>
<feature type="region of interest" description="Disordered" evidence="1">
    <location>
        <begin position="131"/>
        <end position="164"/>
    </location>
</feature>
<dbReference type="OrthoDB" id="8684364at2"/>
<proteinExistence type="predicted"/>
<evidence type="ECO:0000256" key="1">
    <source>
        <dbReference type="SAM" id="MobiDB-lite"/>
    </source>
</evidence>
<protein>
    <submittedName>
        <fullName evidence="2">Uncharacterized protein</fullName>
    </submittedName>
</protein>
<evidence type="ECO:0000313" key="3">
    <source>
        <dbReference type="Proteomes" id="UP000266206"/>
    </source>
</evidence>